<dbReference type="InterPro" id="IPR016181">
    <property type="entry name" value="Acyl_CoA_acyltransferase"/>
</dbReference>
<dbReference type="EMBL" id="JAGGJU010000003">
    <property type="protein sequence ID" value="MBP1850125.1"/>
    <property type="molecule type" value="Genomic_DNA"/>
</dbReference>
<keyword evidence="1" id="KW-0046">Antibiotic resistance</keyword>
<dbReference type="Proteomes" id="UP000759443">
    <property type="component" value="Unassembled WGS sequence"/>
</dbReference>
<dbReference type="SUPFAM" id="SSF55729">
    <property type="entry name" value="Acyl-CoA N-acyltransferases (Nat)"/>
    <property type="match status" value="1"/>
</dbReference>
<sequence>MSASSRYKFQRVTPADFGRLAAWQSRPHVRAWWDAAEPFSAQKLQDLRVSRWIVSIAERPFAYLQDYTVHGWDNHHFSALPKGSRGIDQFIGEPDMIGKGHGPAFIAQRLQDLFTAGAPVVATDPHPENARAISAYEKAGFTVFGPVQETPWGPILPMQASP</sequence>
<proteinExistence type="predicted"/>
<comment type="caution">
    <text evidence="3">The sequence shown here is derived from an EMBL/GenBank/DDBJ whole genome shotgun (WGS) entry which is preliminary data.</text>
</comment>
<gene>
    <name evidence="3" type="ORF">J2Z17_001546</name>
</gene>
<dbReference type="Pfam" id="PF13523">
    <property type="entry name" value="Acetyltransf_8"/>
    <property type="match status" value="1"/>
</dbReference>
<dbReference type="Gene3D" id="3.40.630.30">
    <property type="match status" value="1"/>
</dbReference>
<keyword evidence="3" id="KW-0808">Transferase</keyword>
<dbReference type="GO" id="GO:0047663">
    <property type="term" value="F:aminoglycoside 6'-N-acetyltransferase activity"/>
    <property type="evidence" value="ECO:0007669"/>
    <property type="project" value="UniProtKB-EC"/>
</dbReference>
<evidence type="ECO:0000313" key="3">
    <source>
        <dbReference type="EMBL" id="MBP1850125.1"/>
    </source>
</evidence>
<evidence type="ECO:0000256" key="1">
    <source>
        <dbReference type="ARBA" id="ARBA00023251"/>
    </source>
</evidence>
<name>A0ABS4DWQ0_9HYPH</name>
<reference evidence="3 4" key="1">
    <citation type="submission" date="2021-03" db="EMBL/GenBank/DDBJ databases">
        <title>Genomic Encyclopedia of Type Strains, Phase IV (KMG-IV): sequencing the most valuable type-strain genomes for metagenomic binning, comparative biology and taxonomic classification.</title>
        <authorList>
            <person name="Goeker M."/>
        </authorList>
    </citation>
    <scope>NUCLEOTIDE SEQUENCE [LARGE SCALE GENOMIC DNA]</scope>
    <source>
        <strain evidence="3 4">DSM 21600</strain>
    </source>
</reference>
<dbReference type="RefSeq" id="WP_209943734.1">
    <property type="nucleotide sequence ID" value="NZ_JAGGJU010000003.1"/>
</dbReference>
<evidence type="ECO:0000313" key="4">
    <source>
        <dbReference type="Proteomes" id="UP000759443"/>
    </source>
</evidence>
<keyword evidence="4" id="KW-1185">Reference proteome</keyword>
<organism evidence="3 4">
    <name type="scientific">Rhizobium halophytocola</name>
    <dbReference type="NCBI Taxonomy" id="735519"/>
    <lineage>
        <taxon>Bacteria</taxon>
        <taxon>Pseudomonadati</taxon>
        <taxon>Pseudomonadota</taxon>
        <taxon>Alphaproteobacteria</taxon>
        <taxon>Hyphomicrobiales</taxon>
        <taxon>Rhizobiaceae</taxon>
        <taxon>Rhizobium/Agrobacterium group</taxon>
        <taxon>Rhizobium</taxon>
    </lineage>
</organism>
<dbReference type="EC" id="2.3.1.82" evidence="3"/>
<dbReference type="PANTHER" id="PTHR31438:SF1">
    <property type="entry name" value="LYSINE N-ACYLTRANSFERASE C17G9.06C-RELATED"/>
    <property type="match status" value="1"/>
</dbReference>
<dbReference type="PANTHER" id="PTHR31438">
    <property type="entry name" value="LYSINE N-ACYLTRANSFERASE C17G9.06C-RELATED"/>
    <property type="match status" value="1"/>
</dbReference>
<evidence type="ECO:0000259" key="2">
    <source>
        <dbReference type="PROSITE" id="PS51186"/>
    </source>
</evidence>
<feature type="domain" description="N-acetyltransferase" evidence="2">
    <location>
        <begin position="7"/>
        <end position="162"/>
    </location>
</feature>
<accession>A0ABS4DWQ0</accession>
<protein>
    <submittedName>
        <fullName evidence="3">Aminoglycoside 6'-N-acetyltransferase</fullName>
        <ecNumber evidence="3">2.3.1.82</ecNumber>
    </submittedName>
</protein>
<keyword evidence="3" id="KW-0012">Acyltransferase</keyword>
<dbReference type="PROSITE" id="PS51186">
    <property type="entry name" value="GNAT"/>
    <property type="match status" value="1"/>
</dbReference>
<dbReference type="InterPro" id="IPR000182">
    <property type="entry name" value="GNAT_dom"/>
</dbReference>